<evidence type="ECO:0000313" key="2">
    <source>
        <dbReference type="EMBL" id="RBA29955.1"/>
    </source>
</evidence>
<evidence type="ECO:0000313" key="3">
    <source>
        <dbReference type="Proteomes" id="UP000253319"/>
    </source>
</evidence>
<dbReference type="OrthoDB" id="1377450at2"/>
<feature type="chain" id="PRO_5016778000" description="Outer membrane protein beta-barrel domain-containing protein" evidence="1">
    <location>
        <begin position="19"/>
        <end position="126"/>
    </location>
</feature>
<sequence length="126" mass="14799">MKKYLVITLLFSNVYLFAQMKTVMQQTFQQPINLNVNFNNNKPTFVLNQLQFRTDYDFSIYNRTTQLNDNFSYYNGKLEYKNSIIIPENLIYNNKMDSFNPNGVSDFKGALLTGFLNLTLSLFQSE</sequence>
<reference evidence="2 3" key="1">
    <citation type="submission" date="2018-06" db="EMBL/GenBank/DDBJ databases">
        <title>Flavobacterium tibetense sp. nov., isolated from a wetland YonghuCo on Tibetan Plateau.</title>
        <authorList>
            <person name="Xing P."/>
            <person name="Phurbu D."/>
            <person name="Lu H."/>
        </authorList>
    </citation>
    <scope>NUCLEOTIDE SEQUENCE [LARGE SCALE GENOMIC DNA]</scope>
    <source>
        <strain evidence="2 3">YH5</strain>
    </source>
</reference>
<protein>
    <recommendedName>
        <fullName evidence="4">Outer membrane protein beta-barrel domain-containing protein</fullName>
    </recommendedName>
</protein>
<proteinExistence type="predicted"/>
<feature type="signal peptide" evidence="1">
    <location>
        <begin position="1"/>
        <end position="18"/>
    </location>
</feature>
<comment type="caution">
    <text evidence="2">The sequence shown here is derived from an EMBL/GenBank/DDBJ whole genome shotgun (WGS) entry which is preliminary data.</text>
</comment>
<accession>A0A365P5V0</accession>
<keyword evidence="3" id="KW-1185">Reference proteome</keyword>
<keyword evidence="1" id="KW-0732">Signal</keyword>
<dbReference type="RefSeq" id="WP_113987837.1">
    <property type="nucleotide sequence ID" value="NZ_QLST01000001.1"/>
</dbReference>
<dbReference type="EMBL" id="QLST01000001">
    <property type="protein sequence ID" value="RBA29955.1"/>
    <property type="molecule type" value="Genomic_DNA"/>
</dbReference>
<name>A0A365P5V0_9FLAO</name>
<gene>
    <name evidence="2" type="ORF">DPN68_01650</name>
</gene>
<dbReference type="Proteomes" id="UP000253319">
    <property type="component" value="Unassembled WGS sequence"/>
</dbReference>
<evidence type="ECO:0008006" key="4">
    <source>
        <dbReference type="Google" id="ProtNLM"/>
    </source>
</evidence>
<organism evidence="2 3">
    <name type="scientific">Flavobacterium tibetense</name>
    <dbReference type="NCBI Taxonomy" id="2233533"/>
    <lineage>
        <taxon>Bacteria</taxon>
        <taxon>Pseudomonadati</taxon>
        <taxon>Bacteroidota</taxon>
        <taxon>Flavobacteriia</taxon>
        <taxon>Flavobacteriales</taxon>
        <taxon>Flavobacteriaceae</taxon>
        <taxon>Flavobacterium</taxon>
    </lineage>
</organism>
<evidence type="ECO:0000256" key="1">
    <source>
        <dbReference type="SAM" id="SignalP"/>
    </source>
</evidence>
<dbReference type="AlphaFoldDB" id="A0A365P5V0"/>